<feature type="domain" description="ABC transporter" evidence="12">
    <location>
        <begin position="417"/>
        <end position="650"/>
    </location>
</feature>
<dbReference type="Proteomes" id="UP000567795">
    <property type="component" value="Unassembled WGS sequence"/>
</dbReference>
<evidence type="ECO:0000256" key="8">
    <source>
        <dbReference type="ARBA" id="ARBA00023136"/>
    </source>
</evidence>
<feature type="compositionally biased region" description="Low complexity" evidence="10">
    <location>
        <begin position="57"/>
        <end position="66"/>
    </location>
</feature>
<comment type="similarity">
    <text evidence="9">Belongs to the ABC transporter superfamily. Lipid exporter (TC 3.A.1.106) family.</text>
</comment>
<dbReference type="Pfam" id="PF00664">
    <property type="entry name" value="ABC_membrane"/>
    <property type="match status" value="1"/>
</dbReference>
<feature type="domain" description="ABC transmembrane type-1" evidence="13">
    <location>
        <begin position="97"/>
        <end position="383"/>
    </location>
</feature>
<evidence type="ECO:0000259" key="12">
    <source>
        <dbReference type="PROSITE" id="PS50893"/>
    </source>
</evidence>
<feature type="region of interest" description="Disordered" evidence="10">
    <location>
        <begin position="1"/>
        <end position="66"/>
    </location>
</feature>
<dbReference type="SMART" id="SM00382">
    <property type="entry name" value="AAA"/>
    <property type="match status" value="1"/>
</dbReference>
<dbReference type="GO" id="GO:0140359">
    <property type="term" value="F:ABC-type transporter activity"/>
    <property type="evidence" value="ECO:0007669"/>
    <property type="project" value="InterPro"/>
</dbReference>
<dbReference type="GO" id="GO:0005886">
    <property type="term" value="C:plasma membrane"/>
    <property type="evidence" value="ECO:0007669"/>
    <property type="project" value="UniProtKB-SubCell"/>
</dbReference>
<evidence type="ECO:0000256" key="10">
    <source>
        <dbReference type="SAM" id="MobiDB-lite"/>
    </source>
</evidence>
<dbReference type="InterPro" id="IPR027417">
    <property type="entry name" value="P-loop_NTPase"/>
</dbReference>
<dbReference type="InterPro" id="IPR003439">
    <property type="entry name" value="ABC_transporter-like_ATP-bd"/>
</dbReference>
<evidence type="ECO:0000256" key="4">
    <source>
        <dbReference type="ARBA" id="ARBA00022692"/>
    </source>
</evidence>
<dbReference type="Pfam" id="PF00005">
    <property type="entry name" value="ABC_tran"/>
    <property type="match status" value="1"/>
</dbReference>
<feature type="region of interest" description="Disordered" evidence="10">
    <location>
        <begin position="657"/>
        <end position="690"/>
    </location>
</feature>
<keyword evidence="5" id="KW-0547">Nucleotide-binding</keyword>
<dbReference type="PROSITE" id="PS00211">
    <property type="entry name" value="ABC_TRANSPORTER_1"/>
    <property type="match status" value="1"/>
</dbReference>
<keyword evidence="3" id="KW-1003">Cell membrane</keyword>
<feature type="transmembrane region" description="Helical" evidence="11">
    <location>
        <begin position="360"/>
        <end position="378"/>
    </location>
</feature>
<sequence length="690" mass="71450">MTAPGPDPAPGTRGALSTPATPGAAATPGTSDAPSAPRSPGEPAATTGPTAPPEPTGAPAATGPAAAAAAAAERRGVFLRGMRLIGSVIRDDPRTFALAATGGAVYGAMTVGVSEAVGWATDTTVIPAFESGRTTAGVLTAAFLVVAGAALVRAAGITLRRIYGGLLAYRAQARYRRRLIRRYLDVSLAWHARHPTGRLLSVANSDVESAALPLIPLAMGVGALTMLVVAVVAMLLTDPFLGAVGLLVLPALALLNAAYQRQQSPRAALAQRLRGEVSEIAHESFDGALVVKTLGREAEETERFADAAGRLRDANIAVGRSRAVFDPLLEALPGLGVLLVLLVGSLRLSSGVSTADLVQVAYLFTLLAFPVRAIGWVLGDLPRGVVGWDRIQAVLAAEERVSHGTATLPDDAGPARVEVSGVHHRHGDGPEVLSGLDLTLEPGRTIAVVGPTGSGKSTLTTLLLRLLDPERGTIRVDGTDLRDLARGELARHAALVPQSTFLFSDTVRGNITLGADIDDVRVADALRLARADGFVSRLPQGLDTPVGERGASLSGGQRQRIALARALVRRPRLLVLDDATSAVDPHVEAEILGALRSGAVAATVVVIAYRKATIALADEVLYLDGGRIVDSGTHEELLARCPGYTRLVTAYERAEARAAAQANGHPGTDDPHDPDEADGPAASDDLVEAR</sequence>
<gene>
    <name evidence="14" type="ORF">FHU37_004082</name>
</gene>
<dbReference type="InterPro" id="IPR011527">
    <property type="entry name" value="ABC1_TM_dom"/>
</dbReference>
<feature type="transmembrane region" description="Helical" evidence="11">
    <location>
        <begin position="96"/>
        <end position="114"/>
    </location>
</feature>
<protein>
    <submittedName>
        <fullName evidence="14">ABC-type multidrug transport system fused ATPase/permease subunit</fullName>
    </submittedName>
</protein>
<proteinExistence type="inferred from homology"/>
<name>A0A852ZY91_9ACTN</name>
<keyword evidence="2" id="KW-0813">Transport</keyword>
<dbReference type="EMBL" id="JACBZD010000001">
    <property type="protein sequence ID" value="NYI07139.1"/>
    <property type="molecule type" value="Genomic_DNA"/>
</dbReference>
<dbReference type="Gene3D" id="3.40.50.300">
    <property type="entry name" value="P-loop containing nucleotide triphosphate hydrolases"/>
    <property type="match status" value="1"/>
</dbReference>
<feature type="compositionally biased region" description="Low complexity" evidence="10">
    <location>
        <begin position="14"/>
        <end position="49"/>
    </location>
</feature>
<dbReference type="InterPro" id="IPR017871">
    <property type="entry name" value="ABC_transporter-like_CS"/>
</dbReference>
<keyword evidence="6" id="KW-0067">ATP-binding</keyword>
<dbReference type="SUPFAM" id="SSF52540">
    <property type="entry name" value="P-loop containing nucleoside triphosphate hydrolases"/>
    <property type="match status" value="1"/>
</dbReference>
<dbReference type="RefSeq" id="WP_246450019.1">
    <property type="nucleotide sequence ID" value="NZ_JACBZD010000001.1"/>
</dbReference>
<evidence type="ECO:0000256" key="7">
    <source>
        <dbReference type="ARBA" id="ARBA00022989"/>
    </source>
</evidence>
<evidence type="ECO:0000256" key="1">
    <source>
        <dbReference type="ARBA" id="ARBA00004651"/>
    </source>
</evidence>
<feature type="transmembrane region" description="Helical" evidence="11">
    <location>
        <begin position="214"/>
        <end position="234"/>
    </location>
</feature>
<accession>A0A852ZY91</accession>
<evidence type="ECO:0000256" key="11">
    <source>
        <dbReference type="SAM" id="Phobius"/>
    </source>
</evidence>
<dbReference type="FunFam" id="3.40.50.300:FF:000299">
    <property type="entry name" value="ABC transporter ATP-binding protein/permease"/>
    <property type="match status" value="1"/>
</dbReference>
<feature type="transmembrane region" description="Helical" evidence="11">
    <location>
        <begin position="240"/>
        <end position="259"/>
    </location>
</feature>
<comment type="subcellular location">
    <subcellularLocation>
        <location evidence="1">Cell membrane</location>
        <topology evidence="1">Multi-pass membrane protein</topology>
    </subcellularLocation>
</comment>
<dbReference type="InterPro" id="IPR036640">
    <property type="entry name" value="ABC1_TM_sf"/>
</dbReference>
<evidence type="ECO:0000256" key="9">
    <source>
        <dbReference type="ARBA" id="ARBA00061644"/>
    </source>
</evidence>
<keyword evidence="15" id="KW-1185">Reference proteome</keyword>
<feature type="transmembrane region" description="Helical" evidence="11">
    <location>
        <begin position="134"/>
        <end position="152"/>
    </location>
</feature>
<reference evidence="14 15" key="1">
    <citation type="submission" date="2020-07" db="EMBL/GenBank/DDBJ databases">
        <title>Sequencing the genomes of 1000 actinobacteria strains.</title>
        <authorList>
            <person name="Klenk H.-P."/>
        </authorList>
    </citation>
    <scope>NUCLEOTIDE SEQUENCE [LARGE SCALE GENOMIC DNA]</scope>
    <source>
        <strain evidence="14 15">DSM 42178</strain>
    </source>
</reference>
<evidence type="ECO:0000313" key="14">
    <source>
        <dbReference type="EMBL" id="NYI07139.1"/>
    </source>
</evidence>
<evidence type="ECO:0000256" key="3">
    <source>
        <dbReference type="ARBA" id="ARBA00022475"/>
    </source>
</evidence>
<feature type="compositionally biased region" description="Low complexity" evidence="10">
    <location>
        <begin position="657"/>
        <end position="666"/>
    </location>
</feature>
<keyword evidence="4 11" id="KW-0812">Transmembrane</keyword>
<dbReference type="PANTHER" id="PTHR24221:SF654">
    <property type="entry name" value="ATP-BINDING CASSETTE SUB-FAMILY B MEMBER 6"/>
    <property type="match status" value="1"/>
</dbReference>
<dbReference type="InterPro" id="IPR039421">
    <property type="entry name" value="Type_1_exporter"/>
</dbReference>
<dbReference type="Gene3D" id="1.20.1560.10">
    <property type="entry name" value="ABC transporter type 1, transmembrane domain"/>
    <property type="match status" value="1"/>
</dbReference>
<evidence type="ECO:0000313" key="15">
    <source>
        <dbReference type="Proteomes" id="UP000567795"/>
    </source>
</evidence>
<dbReference type="GO" id="GO:0034040">
    <property type="term" value="F:ATPase-coupled lipid transmembrane transporter activity"/>
    <property type="evidence" value="ECO:0007669"/>
    <property type="project" value="TreeGrafter"/>
</dbReference>
<dbReference type="GO" id="GO:0005524">
    <property type="term" value="F:ATP binding"/>
    <property type="evidence" value="ECO:0007669"/>
    <property type="project" value="UniProtKB-KW"/>
</dbReference>
<dbReference type="PROSITE" id="PS50929">
    <property type="entry name" value="ABC_TM1F"/>
    <property type="match status" value="1"/>
</dbReference>
<keyword evidence="7 11" id="KW-1133">Transmembrane helix</keyword>
<evidence type="ECO:0000256" key="5">
    <source>
        <dbReference type="ARBA" id="ARBA00022741"/>
    </source>
</evidence>
<dbReference type="AlphaFoldDB" id="A0A852ZY91"/>
<dbReference type="InterPro" id="IPR003593">
    <property type="entry name" value="AAA+_ATPase"/>
</dbReference>
<comment type="caution">
    <text evidence="14">The sequence shown here is derived from an EMBL/GenBank/DDBJ whole genome shotgun (WGS) entry which is preliminary data.</text>
</comment>
<dbReference type="SUPFAM" id="SSF90123">
    <property type="entry name" value="ABC transporter transmembrane region"/>
    <property type="match status" value="1"/>
</dbReference>
<dbReference type="PROSITE" id="PS50893">
    <property type="entry name" value="ABC_TRANSPORTER_2"/>
    <property type="match status" value="1"/>
</dbReference>
<dbReference type="GO" id="GO:0016887">
    <property type="term" value="F:ATP hydrolysis activity"/>
    <property type="evidence" value="ECO:0007669"/>
    <property type="project" value="InterPro"/>
</dbReference>
<keyword evidence="8 11" id="KW-0472">Membrane</keyword>
<evidence type="ECO:0000259" key="13">
    <source>
        <dbReference type="PROSITE" id="PS50929"/>
    </source>
</evidence>
<evidence type="ECO:0000256" key="2">
    <source>
        <dbReference type="ARBA" id="ARBA00022448"/>
    </source>
</evidence>
<dbReference type="PANTHER" id="PTHR24221">
    <property type="entry name" value="ATP-BINDING CASSETTE SUB-FAMILY B"/>
    <property type="match status" value="1"/>
</dbReference>
<organism evidence="14 15">
    <name type="scientific">Allostreptomyces psammosilenae</name>
    <dbReference type="NCBI Taxonomy" id="1892865"/>
    <lineage>
        <taxon>Bacteria</taxon>
        <taxon>Bacillati</taxon>
        <taxon>Actinomycetota</taxon>
        <taxon>Actinomycetes</taxon>
        <taxon>Kitasatosporales</taxon>
        <taxon>Streptomycetaceae</taxon>
        <taxon>Allostreptomyces</taxon>
    </lineage>
</organism>
<evidence type="ECO:0000256" key="6">
    <source>
        <dbReference type="ARBA" id="ARBA00022840"/>
    </source>
</evidence>